<keyword evidence="1" id="KW-1133">Transmembrane helix</keyword>
<protein>
    <submittedName>
        <fullName evidence="2">Uncharacterized protein</fullName>
    </submittedName>
</protein>
<organism evidence="2 3">
    <name type="scientific">Harryflintia acetispora</name>
    <dbReference type="NCBI Taxonomy" id="1849041"/>
    <lineage>
        <taxon>Bacteria</taxon>
        <taxon>Bacillati</taxon>
        <taxon>Bacillota</taxon>
        <taxon>Clostridia</taxon>
        <taxon>Eubacteriales</taxon>
        <taxon>Oscillospiraceae</taxon>
        <taxon>Harryflintia</taxon>
    </lineage>
</organism>
<dbReference type="RefSeq" id="WP_132084453.1">
    <property type="nucleotide sequence ID" value="NZ_JADNAH010000032.1"/>
</dbReference>
<sequence length="64" mass="7244">MTMALHMVHDVKRMEHEAMIRFVQAHPYLAFYCLLIGMPLLILALLFAVTSAAALVLSLLFGWL</sequence>
<feature type="transmembrane region" description="Helical" evidence="1">
    <location>
        <begin position="29"/>
        <end position="61"/>
    </location>
</feature>
<accession>A0A9X8UJ19</accession>
<evidence type="ECO:0000256" key="1">
    <source>
        <dbReference type="SAM" id="Phobius"/>
    </source>
</evidence>
<dbReference type="AlphaFoldDB" id="A0A9X8UJ19"/>
<evidence type="ECO:0000313" key="3">
    <source>
        <dbReference type="Proteomes" id="UP000294682"/>
    </source>
</evidence>
<keyword evidence="1" id="KW-0812">Transmembrane</keyword>
<gene>
    <name evidence="2" type="ORF">EDD78_10581</name>
</gene>
<keyword evidence="3" id="KW-1185">Reference proteome</keyword>
<comment type="caution">
    <text evidence="2">The sequence shown here is derived from an EMBL/GenBank/DDBJ whole genome shotgun (WGS) entry which is preliminary data.</text>
</comment>
<dbReference type="Proteomes" id="UP000294682">
    <property type="component" value="Unassembled WGS sequence"/>
</dbReference>
<keyword evidence="1" id="KW-0472">Membrane</keyword>
<evidence type="ECO:0000313" key="2">
    <source>
        <dbReference type="EMBL" id="TCL43451.1"/>
    </source>
</evidence>
<dbReference type="EMBL" id="SLUK01000005">
    <property type="protein sequence ID" value="TCL43451.1"/>
    <property type="molecule type" value="Genomic_DNA"/>
</dbReference>
<reference evidence="2 3" key="1">
    <citation type="submission" date="2019-03" db="EMBL/GenBank/DDBJ databases">
        <title>Genomic Encyclopedia of Type Strains, Phase IV (KMG-IV): sequencing the most valuable type-strain genomes for metagenomic binning, comparative biology and taxonomic classification.</title>
        <authorList>
            <person name="Goeker M."/>
        </authorList>
    </citation>
    <scope>NUCLEOTIDE SEQUENCE [LARGE SCALE GENOMIC DNA]</scope>
    <source>
        <strain evidence="2 3">DSM 100433</strain>
    </source>
</reference>
<name>A0A9X8UJ19_9FIRM</name>
<proteinExistence type="predicted"/>